<protein>
    <submittedName>
        <fullName evidence="2">Uncharacterized protein</fullName>
    </submittedName>
</protein>
<keyword evidence="3" id="KW-1185">Reference proteome</keyword>
<organism evidence="2 3">
    <name type="scientific">Dorcoceras hygrometricum</name>
    <dbReference type="NCBI Taxonomy" id="472368"/>
    <lineage>
        <taxon>Eukaryota</taxon>
        <taxon>Viridiplantae</taxon>
        <taxon>Streptophyta</taxon>
        <taxon>Embryophyta</taxon>
        <taxon>Tracheophyta</taxon>
        <taxon>Spermatophyta</taxon>
        <taxon>Magnoliopsida</taxon>
        <taxon>eudicotyledons</taxon>
        <taxon>Gunneridae</taxon>
        <taxon>Pentapetalae</taxon>
        <taxon>asterids</taxon>
        <taxon>lamiids</taxon>
        <taxon>Lamiales</taxon>
        <taxon>Gesneriaceae</taxon>
        <taxon>Didymocarpoideae</taxon>
        <taxon>Trichosporeae</taxon>
        <taxon>Loxocarpinae</taxon>
        <taxon>Dorcoceras</taxon>
    </lineage>
</organism>
<proteinExistence type="predicted"/>
<evidence type="ECO:0000313" key="2">
    <source>
        <dbReference type="EMBL" id="KZV44737.1"/>
    </source>
</evidence>
<feature type="region of interest" description="Disordered" evidence="1">
    <location>
        <begin position="163"/>
        <end position="238"/>
    </location>
</feature>
<dbReference type="OrthoDB" id="785439at2759"/>
<dbReference type="EMBL" id="KQ996519">
    <property type="protein sequence ID" value="KZV44737.1"/>
    <property type="molecule type" value="Genomic_DNA"/>
</dbReference>
<gene>
    <name evidence="2" type="ORF">F511_37830</name>
</gene>
<dbReference type="PANTHER" id="PTHR35719">
    <property type="entry name" value="OS01G0680600 PROTEIN"/>
    <property type="match status" value="1"/>
</dbReference>
<name>A0A2Z7CFT6_9LAMI</name>
<dbReference type="PANTHER" id="PTHR35719:SF5">
    <property type="entry name" value="T6K12.7 PROTEIN"/>
    <property type="match status" value="1"/>
</dbReference>
<dbReference type="Proteomes" id="UP000250235">
    <property type="component" value="Unassembled WGS sequence"/>
</dbReference>
<evidence type="ECO:0000313" key="3">
    <source>
        <dbReference type="Proteomes" id="UP000250235"/>
    </source>
</evidence>
<feature type="compositionally biased region" description="Basic residues" evidence="1">
    <location>
        <begin position="167"/>
        <end position="186"/>
    </location>
</feature>
<dbReference type="AlphaFoldDB" id="A0A2Z7CFT6"/>
<feature type="compositionally biased region" description="Basic and acidic residues" evidence="1">
    <location>
        <begin position="221"/>
        <end position="238"/>
    </location>
</feature>
<feature type="compositionally biased region" description="Basic and acidic residues" evidence="1">
    <location>
        <begin position="187"/>
        <end position="202"/>
    </location>
</feature>
<evidence type="ECO:0000256" key="1">
    <source>
        <dbReference type="SAM" id="MobiDB-lite"/>
    </source>
</evidence>
<sequence length="238" mass="26506">MGSKAFQLPVPISRHNLHVISANNLIIWRCFSGGGSRWRNLDADVNLGQRSRLSDAYFTEDYDEEGDFGFKKRVWWSDDFDGGDDVDDDDDKGGHAGFGVQEVSIGFKWISKVLRSFGWMIPAVITSLVLGTGIDSIFMALALPIAQSAFSLLTETLWKRSSDASRTKSKSKKKAPARAKSNKGPRKTKESTTRNRPERRAGDYTSWVASSNASAKTGKRDHRDFGGWDELDNHAKGR</sequence>
<reference evidence="2 3" key="1">
    <citation type="journal article" date="2015" name="Proc. Natl. Acad. Sci. U.S.A.">
        <title>The resurrection genome of Boea hygrometrica: A blueprint for survival of dehydration.</title>
        <authorList>
            <person name="Xiao L."/>
            <person name="Yang G."/>
            <person name="Zhang L."/>
            <person name="Yang X."/>
            <person name="Zhao S."/>
            <person name="Ji Z."/>
            <person name="Zhou Q."/>
            <person name="Hu M."/>
            <person name="Wang Y."/>
            <person name="Chen M."/>
            <person name="Xu Y."/>
            <person name="Jin H."/>
            <person name="Xiao X."/>
            <person name="Hu G."/>
            <person name="Bao F."/>
            <person name="Hu Y."/>
            <person name="Wan P."/>
            <person name="Li L."/>
            <person name="Deng X."/>
            <person name="Kuang T."/>
            <person name="Xiang C."/>
            <person name="Zhu J.K."/>
            <person name="Oliver M.J."/>
            <person name="He Y."/>
        </authorList>
    </citation>
    <scope>NUCLEOTIDE SEQUENCE [LARGE SCALE GENOMIC DNA]</scope>
    <source>
        <strain evidence="3">cv. XS01</strain>
    </source>
</reference>
<accession>A0A2Z7CFT6</accession>